<proteinExistence type="predicted"/>
<name>A0A0B6TUL7_9CORY</name>
<protein>
    <recommendedName>
        <fullName evidence="3">HTH tetR-type domain-containing protein</fullName>
    </recommendedName>
</protein>
<evidence type="ECO:0000313" key="4">
    <source>
        <dbReference type="EMBL" id="AJK68411.1"/>
    </source>
</evidence>
<dbReference type="STRING" id="1224162.B840_03960"/>
<dbReference type="SUPFAM" id="SSF46689">
    <property type="entry name" value="Homeodomain-like"/>
    <property type="match status" value="1"/>
</dbReference>
<organism evidence="4 5">
    <name type="scientific">Corynebacterium marinum DSM 44953</name>
    <dbReference type="NCBI Taxonomy" id="1224162"/>
    <lineage>
        <taxon>Bacteria</taxon>
        <taxon>Bacillati</taxon>
        <taxon>Actinomycetota</taxon>
        <taxon>Actinomycetes</taxon>
        <taxon>Mycobacteriales</taxon>
        <taxon>Corynebacteriaceae</taxon>
        <taxon>Corynebacterium</taxon>
    </lineage>
</organism>
<evidence type="ECO:0000256" key="1">
    <source>
        <dbReference type="ARBA" id="ARBA00023125"/>
    </source>
</evidence>
<keyword evidence="5" id="KW-1185">Reference proteome</keyword>
<sequence length="224" mass="25450">MIDETPLRERKRQATRRRIEDAATDLVEKHGFADVTVEDICRAADISRRTFFNYMESKDEAVLGIPPMSIAEDRRQLLVETPSDNLVKSALEQVVATLSDAESEDIEAGADQEFLNILRERRHRIIAAEPSVAMMSVNRFREQAKLIHQLILDHLERHPADRRLGDQPPEIEASIIAALIRESVWLHMSRLSRQSAPHSDHAAGARMLPETGQLISDFAKELSW</sequence>
<dbReference type="PANTHER" id="PTHR43479">
    <property type="entry name" value="ACREF/ENVCD OPERON REPRESSOR-RELATED"/>
    <property type="match status" value="1"/>
</dbReference>
<gene>
    <name evidence="4" type="ORF">B840_03960</name>
</gene>
<dbReference type="OrthoDB" id="3787664at2"/>
<evidence type="ECO:0000313" key="5">
    <source>
        <dbReference type="Proteomes" id="UP000031928"/>
    </source>
</evidence>
<dbReference type="HOGENOM" id="CLU_069356_2_3_11"/>
<reference evidence="4 5" key="1">
    <citation type="submission" date="2014-05" db="EMBL/GenBank/DDBJ databases">
        <title>Complete genome sequence of Corynebacterium marinum DSM 44953.</title>
        <authorList>
            <person name="Schaffert L."/>
            <person name="Albersmeier A."/>
            <person name="Kalinowski J."/>
            <person name="Ruckert C."/>
        </authorList>
    </citation>
    <scope>NUCLEOTIDE SEQUENCE [LARGE SCALE GENOMIC DNA]</scope>
    <source>
        <strain evidence="4 5">DSM 44953</strain>
    </source>
</reference>
<dbReference type="PROSITE" id="PS50977">
    <property type="entry name" value="HTH_TETR_2"/>
    <property type="match status" value="1"/>
</dbReference>
<accession>A0A0B6TUL7</accession>
<dbReference type="Proteomes" id="UP000031928">
    <property type="component" value="Chromosome"/>
</dbReference>
<dbReference type="InterPro" id="IPR001647">
    <property type="entry name" value="HTH_TetR"/>
</dbReference>
<dbReference type="AlphaFoldDB" id="A0A0B6TUL7"/>
<feature type="DNA-binding region" description="H-T-H motif" evidence="2">
    <location>
        <begin position="36"/>
        <end position="55"/>
    </location>
</feature>
<keyword evidence="1 2" id="KW-0238">DNA-binding</keyword>
<dbReference type="RefSeq" id="WP_052491083.1">
    <property type="nucleotide sequence ID" value="NZ_CP007790.1"/>
</dbReference>
<dbReference type="GO" id="GO:0003677">
    <property type="term" value="F:DNA binding"/>
    <property type="evidence" value="ECO:0007669"/>
    <property type="project" value="UniProtKB-UniRule"/>
</dbReference>
<dbReference type="InterPro" id="IPR009057">
    <property type="entry name" value="Homeodomain-like_sf"/>
</dbReference>
<evidence type="ECO:0000256" key="2">
    <source>
        <dbReference type="PROSITE-ProRule" id="PRU00335"/>
    </source>
</evidence>
<dbReference type="KEGG" id="cmq:B840_03960"/>
<feature type="domain" description="HTH tetR-type" evidence="3">
    <location>
        <begin position="13"/>
        <end position="73"/>
    </location>
</feature>
<dbReference type="PANTHER" id="PTHR43479:SF11">
    <property type="entry name" value="ACREF_ENVCD OPERON REPRESSOR-RELATED"/>
    <property type="match status" value="1"/>
</dbReference>
<dbReference type="EMBL" id="CP007790">
    <property type="protein sequence ID" value="AJK68411.1"/>
    <property type="molecule type" value="Genomic_DNA"/>
</dbReference>
<evidence type="ECO:0000259" key="3">
    <source>
        <dbReference type="PROSITE" id="PS50977"/>
    </source>
</evidence>
<dbReference type="Pfam" id="PF00440">
    <property type="entry name" value="TetR_N"/>
    <property type="match status" value="1"/>
</dbReference>
<dbReference type="Gene3D" id="1.10.357.10">
    <property type="entry name" value="Tetracycline Repressor, domain 2"/>
    <property type="match status" value="1"/>
</dbReference>
<dbReference type="InterPro" id="IPR050624">
    <property type="entry name" value="HTH-type_Tx_Regulator"/>
</dbReference>